<dbReference type="AlphaFoldDB" id="A0A951QT21"/>
<reference evidence="1" key="2">
    <citation type="journal article" date="2022" name="Microbiol. Resour. Announc.">
        <title>Metagenome Sequencing to Explore Phylogenomics of Terrestrial Cyanobacteria.</title>
        <authorList>
            <person name="Ward R.D."/>
            <person name="Stajich J.E."/>
            <person name="Johansen J.R."/>
            <person name="Huntemann M."/>
            <person name="Clum A."/>
            <person name="Foster B."/>
            <person name="Foster B."/>
            <person name="Roux S."/>
            <person name="Palaniappan K."/>
            <person name="Varghese N."/>
            <person name="Mukherjee S."/>
            <person name="Reddy T.B.K."/>
            <person name="Daum C."/>
            <person name="Copeland A."/>
            <person name="Chen I.A."/>
            <person name="Ivanova N.N."/>
            <person name="Kyrpides N.C."/>
            <person name="Shapiro N."/>
            <person name="Eloe-Fadrosh E.A."/>
            <person name="Pietrasiak N."/>
        </authorList>
    </citation>
    <scope>NUCLEOTIDE SEQUENCE</scope>
    <source>
        <strain evidence="1">GSE-NOS-MK-12-04C</strain>
    </source>
</reference>
<sequence length="356" mass="42191">MTYRNAKRLQEAYNTFKDAIDTVDYLRGEIISGDEAKQKLAEEWNQLYLQMVEVCLSLSKETDAIEYIERNKTHILSELLATRQLFAEGKLPEAVRKELQKLRLEIDIEKRRLAVDKQPDYGHINQLRQRYNELYPLEHIQFEQIQNLIDDGTAIIQWYIFGDCFRTFIITHHRPEPIIWQSSNEDLKNLHKWRDDYLAAYYAPRNAKTETEQEKLQKQWENSIKSRLQQLAEILHINQILENLSNISPNIDQLILVPHLYLHILPLHGLPISQNAGNYLFDLFPRGVKYAPSCQILQQVQQQQRQEFQHFFAIQNPTPDLYEPYDQDLGIVRAISKQFQHSYIFLYLLIIANLKK</sequence>
<reference evidence="1" key="1">
    <citation type="submission" date="2021-05" db="EMBL/GenBank/DDBJ databases">
        <authorList>
            <person name="Pietrasiak N."/>
            <person name="Ward R."/>
            <person name="Stajich J.E."/>
            <person name="Kurbessoian T."/>
        </authorList>
    </citation>
    <scope>NUCLEOTIDE SEQUENCE</scope>
    <source>
        <strain evidence="1">GSE-NOS-MK-12-04C</strain>
    </source>
</reference>
<evidence type="ECO:0008006" key="3">
    <source>
        <dbReference type="Google" id="ProtNLM"/>
    </source>
</evidence>
<name>A0A951QT21_9CYAN</name>
<proteinExistence type="predicted"/>
<evidence type="ECO:0000313" key="2">
    <source>
        <dbReference type="Proteomes" id="UP000729701"/>
    </source>
</evidence>
<gene>
    <name evidence="1" type="ORF">KME60_32285</name>
</gene>
<dbReference type="EMBL" id="JAHHGZ010000058">
    <property type="protein sequence ID" value="MBW4671979.1"/>
    <property type="molecule type" value="Genomic_DNA"/>
</dbReference>
<evidence type="ECO:0000313" key="1">
    <source>
        <dbReference type="EMBL" id="MBW4671979.1"/>
    </source>
</evidence>
<comment type="caution">
    <text evidence="1">The sequence shown here is derived from an EMBL/GenBank/DDBJ whole genome shotgun (WGS) entry which is preliminary data.</text>
</comment>
<protein>
    <recommendedName>
        <fullName evidence="3">CHAT domain-containing protein</fullName>
    </recommendedName>
</protein>
<organism evidence="1 2">
    <name type="scientific">Cyanomargarita calcarea GSE-NOS-MK-12-04C</name>
    <dbReference type="NCBI Taxonomy" id="2839659"/>
    <lineage>
        <taxon>Bacteria</taxon>
        <taxon>Bacillati</taxon>
        <taxon>Cyanobacteriota</taxon>
        <taxon>Cyanophyceae</taxon>
        <taxon>Nostocales</taxon>
        <taxon>Cyanomargaritaceae</taxon>
        <taxon>Cyanomargarita</taxon>
    </lineage>
</organism>
<dbReference type="Proteomes" id="UP000729701">
    <property type="component" value="Unassembled WGS sequence"/>
</dbReference>
<accession>A0A951QT21</accession>